<dbReference type="NCBIfam" id="TIGR02227">
    <property type="entry name" value="sigpep_I_bact"/>
    <property type="match status" value="1"/>
</dbReference>
<evidence type="ECO:0000256" key="1">
    <source>
        <dbReference type="ARBA" id="ARBA00000677"/>
    </source>
</evidence>
<proteinExistence type="inferred from homology"/>
<dbReference type="Gene3D" id="2.10.109.10">
    <property type="entry name" value="Umud Fragment, subunit A"/>
    <property type="match status" value="1"/>
</dbReference>
<name>A0AB39BD21_9MICO</name>
<comment type="catalytic activity">
    <reaction evidence="1 7">
        <text>Cleavage of hydrophobic, N-terminal signal or leader sequences from secreted and periplasmic proteins.</text>
        <dbReference type="EC" id="3.4.21.89"/>
    </reaction>
</comment>
<evidence type="ECO:0000259" key="9">
    <source>
        <dbReference type="Pfam" id="PF10502"/>
    </source>
</evidence>
<dbReference type="InterPro" id="IPR019533">
    <property type="entry name" value="Peptidase_S26"/>
</dbReference>
<feature type="active site" evidence="6">
    <location>
        <position position="138"/>
    </location>
</feature>
<keyword evidence="7" id="KW-0645">Protease</keyword>
<feature type="active site" evidence="6">
    <location>
        <position position="65"/>
    </location>
</feature>
<feature type="region of interest" description="Disordered" evidence="8">
    <location>
        <begin position="1"/>
        <end position="22"/>
    </location>
</feature>
<feature type="region of interest" description="Disordered" evidence="8">
    <location>
        <begin position="257"/>
        <end position="281"/>
    </location>
</feature>
<keyword evidence="7" id="KW-1133">Transmembrane helix</keyword>
<dbReference type="CDD" id="cd06530">
    <property type="entry name" value="S26_SPase_I"/>
    <property type="match status" value="1"/>
</dbReference>
<evidence type="ECO:0000256" key="2">
    <source>
        <dbReference type="ARBA" id="ARBA00004401"/>
    </source>
</evidence>
<evidence type="ECO:0000256" key="8">
    <source>
        <dbReference type="SAM" id="MobiDB-lite"/>
    </source>
</evidence>
<feature type="domain" description="Peptidase S26" evidence="9">
    <location>
        <begin position="36"/>
        <end position="232"/>
    </location>
</feature>
<evidence type="ECO:0000256" key="4">
    <source>
        <dbReference type="ARBA" id="ARBA00013208"/>
    </source>
</evidence>
<dbReference type="PRINTS" id="PR00727">
    <property type="entry name" value="LEADERPTASE"/>
</dbReference>
<dbReference type="EC" id="3.4.21.89" evidence="4 7"/>
<dbReference type="GO" id="GO:0006465">
    <property type="term" value="P:signal peptide processing"/>
    <property type="evidence" value="ECO:0007669"/>
    <property type="project" value="InterPro"/>
</dbReference>
<keyword evidence="5 7" id="KW-0378">Hydrolase</keyword>
<comment type="subcellular location">
    <subcellularLocation>
        <location evidence="2">Cell membrane</location>
        <topology evidence="2">Single-pass type II membrane protein</topology>
    </subcellularLocation>
    <subcellularLocation>
        <location evidence="7">Membrane</location>
        <topology evidence="7">Single-pass type II membrane protein</topology>
    </subcellularLocation>
</comment>
<evidence type="ECO:0000313" key="10">
    <source>
        <dbReference type="EMBL" id="XDI04390.1"/>
    </source>
</evidence>
<dbReference type="InterPro" id="IPR036286">
    <property type="entry name" value="LexA/Signal_pep-like_sf"/>
</dbReference>
<dbReference type="PANTHER" id="PTHR43390">
    <property type="entry name" value="SIGNAL PEPTIDASE I"/>
    <property type="match status" value="1"/>
</dbReference>
<dbReference type="EMBL" id="CP162511">
    <property type="protein sequence ID" value="XDI04390.1"/>
    <property type="molecule type" value="Genomic_DNA"/>
</dbReference>
<comment type="similarity">
    <text evidence="3 7">Belongs to the peptidase S26 family.</text>
</comment>
<accession>A0AB39BD21</accession>
<protein>
    <recommendedName>
        <fullName evidence="4 7">Signal peptidase I</fullName>
        <ecNumber evidence="4 7">3.4.21.89</ecNumber>
    </recommendedName>
</protein>
<organism evidence="10">
    <name type="scientific">Herbiconiux sp. A18JL235</name>
    <dbReference type="NCBI Taxonomy" id="3152363"/>
    <lineage>
        <taxon>Bacteria</taxon>
        <taxon>Bacillati</taxon>
        <taxon>Actinomycetota</taxon>
        <taxon>Actinomycetes</taxon>
        <taxon>Micrococcales</taxon>
        <taxon>Microbacteriaceae</taxon>
        <taxon>Herbiconiux</taxon>
    </lineage>
</organism>
<evidence type="ECO:0000256" key="5">
    <source>
        <dbReference type="ARBA" id="ARBA00022801"/>
    </source>
</evidence>
<feature type="transmembrane region" description="Helical" evidence="7">
    <location>
        <begin position="29"/>
        <end position="51"/>
    </location>
</feature>
<evidence type="ECO:0000256" key="7">
    <source>
        <dbReference type="RuleBase" id="RU362042"/>
    </source>
</evidence>
<dbReference type="AlphaFoldDB" id="A0AB39BD21"/>
<dbReference type="RefSeq" id="WP_368496792.1">
    <property type="nucleotide sequence ID" value="NZ_CP162511.1"/>
</dbReference>
<feature type="compositionally biased region" description="Polar residues" evidence="8">
    <location>
        <begin position="1"/>
        <end position="10"/>
    </location>
</feature>
<gene>
    <name evidence="10" type="primary">lepB</name>
    <name evidence="10" type="ORF">ABFY20_13750</name>
</gene>
<dbReference type="GO" id="GO:0004252">
    <property type="term" value="F:serine-type endopeptidase activity"/>
    <property type="evidence" value="ECO:0007669"/>
    <property type="project" value="InterPro"/>
</dbReference>
<reference evidence="10" key="1">
    <citation type="submission" date="2024-05" db="EMBL/GenBank/DDBJ databases">
        <title>Herbiconiux sp. A18JL235.</title>
        <authorList>
            <person name="Zhang G."/>
        </authorList>
    </citation>
    <scope>NUCLEOTIDE SEQUENCE</scope>
    <source>
        <strain evidence="10">A18JL235</strain>
    </source>
</reference>
<feature type="compositionally biased region" description="Low complexity" evidence="8">
    <location>
        <begin position="265"/>
        <end position="281"/>
    </location>
</feature>
<dbReference type="PANTHER" id="PTHR43390:SF1">
    <property type="entry name" value="CHLOROPLAST PROCESSING PEPTIDASE"/>
    <property type="match status" value="1"/>
</dbReference>
<sequence>MTDTSVPSYDTSDDTAPERRPRQSKRSRSAWLFARDLLVIFVIALLASVLIKTFLVRSFYIPSGSMENTLQINDRILVNQLEPSLIPISRGDVVVFKDPGGWLPPTAEPQKNPIAAAVDWVLEGVGLAADDANDHLIKRVIGLPGDTVACCNALGQMTVNDVPLDESAYLKLPDGVSAVSQEPFEVTVPADSLWVMGDNRYNSADSRFNQDKPGNGFVPVRNVVGRAILVTWPMDHWTWLDNYATVFDGIPTVAPAGVPSGGTEGSPAPTPASAPAAAGPAPDAVVGAIAAPALPGAR</sequence>
<keyword evidence="7" id="KW-0472">Membrane</keyword>
<dbReference type="GO" id="GO:0009003">
    <property type="term" value="F:signal peptidase activity"/>
    <property type="evidence" value="ECO:0007669"/>
    <property type="project" value="UniProtKB-EC"/>
</dbReference>
<dbReference type="InterPro" id="IPR019758">
    <property type="entry name" value="Pept_S26A_signal_pept_1_CS"/>
</dbReference>
<evidence type="ECO:0000256" key="3">
    <source>
        <dbReference type="ARBA" id="ARBA00009370"/>
    </source>
</evidence>
<dbReference type="GO" id="GO:0005886">
    <property type="term" value="C:plasma membrane"/>
    <property type="evidence" value="ECO:0007669"/>
    <property type="project" value="UniProtKB-SubCell"/>
</dbReference>
<dbReference type="InterPro" id="IPR000223">
    <property type="entry name" value="Pept_S26A_signal_pept_1"/>
</dbReference>
<evidence type="ECO:0000256" key="6">
    <source>
        <dbReference type="PIRSR" id="PIRSR600223-1"/>
    </source>
</evidence>
<dbReference type="SUPFAM" id="SSF51306">
    <property type="entry name" value="LexA/Signal peptidase"/>
    <property type="match status" value="1"/>
</dbReference>
<keyword evidence="7" id="KW-0812">Transmembrane</keyword>
<dbReference type="PROSITE" id="PS00761">
    <property type="entry name" value="SPASE_I_3"/>
    <property type="match status" value="1"/>
</dbReference>
<dbReference type="Pfam" id="PF10502">
    <property type="entry name" value="Peptidase_S26"/>
    <property type="match status" value="1"/>
</dbReference>